<sequence>MSRIDAALSQGAQGLKGAAPGRAAPVQSMQRSKITWLHVPALIFMLIMTQIPFLLAVWFSLHNWNLLQPAEGFPFVGLSNYVNAFLHDARFWPVIGHTIELVFGSILIALIAGTILALLLNRPFPGQNVLRGLATIPFLVTPSVMALVWKNLMLSPSTGIVDWVLHLVGMPAVPWFSALPLESIIFIVAWEWTPFVMLVLLAGLQSIPEEVLEAARVDGTGKWLLFWRIIFPMLRRPYEVALLFGTIFIFQTFGEIYLTTGGGPGVATNTLPYYTYLTAFNSWQIGQAAALGVIGVVIAILAARAMLRFTADNTPEERG</sequence>
<evidence type="ECO:0000256" key="2">
    <source>
        <dbReference type="ARBA" id="ARBA00022448"/>
    </source>
</evidence>
<reference evidence="9" key="1">
    <citation type="submission" date="2020-10" db="EMBL/GenBank/DDBJ databases">
        <title>Taxonomic study of unclassified bacteria belonging to the class Ktedonobacteria.</title>
        <authorList>
            <person name="Yabe S."/>
            <person name="Wang C.M."/>
            <person name="Zheng Y."/>
            <person name="Sakai Y."/>
            <person name="Cavaletti L."/>
            <person name="Monciardini P."/>
            <person name="Donadio S."/>
        </authorList>
    </citation>
    <scope>NUCLEOTIDE SEQUENCE</scope>
    <source>
        <strain evidence="9">ID150040</strain>
    </source>
</reference>
<comment type="subcellular location">
    <subcellularLocation>
        <location evidence="1 7">Cell membrane</location>
        <topology evidence="1 7">Multi-pass membrane protein</topology>
    </subcellularLocation>
</comment>
<dbReference type="Pfam" id="PF00528">
    <property type="entry name" value="BPD_transp_1"/>
    <property type="match status" value="1"/>
</dbReference>
<dbReference type="PROSITE" id="PS50928">
    <property type="entry name" value="ABC_TM1"/>
    <property type="match status" value="1"/>
</dbReference>
<gene>
    <name evidence="9" type="ORF">KSF_053310</name>
</gene>
<comment type="similarity">
    <text evidence="7">Belongs to the binding-protein-dependent transport system permease family.</text>
</comment>
<dbReference type="InterPro" id="IPR000515">
    <property type="entry name" value="MetI-like"/>
</dbReference>
<keyword evidence="5 7" id="KW-1133">Transmembrane helix</keyword>
<proteinExistence type="inferred from homology"/>
<evidence type="ECO:0000256" key="1">
    <source>
        <dbReference type="ARBA" id="ARBA00004651"/>
    </source>
</evidence>
<evidence type="ECO:0000313" key="9">
    <source>
        <dbReference type="EMBL" id="GHO95283.1"/>
    </source>
</evidence>
<evidence type="ECO:0000313" key="10">
    <source>
        <dbReference type="Proteomes" id="UP000597444"/>
    </source>
</evidence>
<dbReference type="PANTHER" id="PTHR43005:SF2">
    <property type="entry name" value="INTEGRAL MEMBRANE SUGAR TRANSPORT PROTEIN"/>
    <property type="match status" value="1"/>
</dbReference>
<dbReference type="RefSeq" id="WP_220205970.1">
    <property type="nucleotide sequence ID" value="NZ_BNJK01000001.1"/>
</dbReference>
<keyword evidence="6 7" id="KW-0472">Membrane</keyword>
<keyword evidence="4 7" id="KW-0812">Transmembrane</keyword>
<feature type="transmembrane region" description="Helical" evidence="7">
    <location>
        <begin position="101"/>
        <end position="120"/>
    </location>
</feature>
<evidence type="ECO:0000256" key="7">
    <source>
        <dbReference type="RuleBase" id="RU363032"/>
    </source>
</evidence>
<comment type="caution">
    <text evidence="9">The sequence shown here is derived from an EMBL/GenBank/DDBJ whole genome shotgun (WGS) entry which is preliminary data.</text>
</comment>
<accession>A0A8J3IK68</accession>
<dbReference type="CDD" id="cd06261">
    <property type="entry name" value="TM_PBP2"/>
    <property type="match status" value="1"/>
</dbReference>
<dbReference type="GO" id="GO:0005886">
    <property type="term" value="C:plasma membrane"/>
    <property type="evidence" value="ECO:0007669"/>
    <property type="project" value="UniProtKB-SubCell"/>
</dbReference>
<evidence type="ECO:0000256" key="4">
    <source>
        <dbReference type="ARBA" id="ARBA00022692"/>
    </source>
</evidence>
<organism evidence="9 10">
    <name type="scientific">Reticulibacter mediterranei</name>
    <dbReference type="NCBI Taxonomy" id="2778369"/>
    <lineage>
        <taxon>Bacteria</taxon>
        <taxon>Bacillati</taxon>
        <taxon>Chloroflexota</taxon>
        <taxon>Ktedonobacteria</taxon>
        <taxon>Ktedonobacterales</taxon>
        <taxon>Reticulibacteraceae</taxon>
        <taxon>Reticulibacter</taxon>
    </lineage>
</organism>
<feature type="transmembrane region" description="Helical" evidence="7">
    <location>
        <begin position="36"/>
        <end position="59"/>
    </location>
</feature>
<dbReference type="EMBL" id="BNJK01000001">
    <property type="protein sequence ID" value="GHO95283.1"/>
    <property type="molecule type" value="Genomic_DNA"/>
</dbReference>
<keyword evidence="10" id="KW-1185">Reference proteome</keyword>
<dbReference type="PANTHER" id="PTHR43005">
    <property type="entry name" value="BLR7065 PROTEIN"/>
    <property type="match status" value="1"/>
</dbReference>
<dbReference type="InterPro" id="IPR035906">
    <property type="entry name" value="MetI-like_sf"/>
</dbReference>
<dbReference type="Gene3D" id="1.10.3720.10">
    <property type="entry name" value="MetI-like"/>
    <property type="match status" value="1"/>
</dbReference>
<protein>
    <submittedName>
        <fullName evidence="9">Sugar ABC transporter permease</fullName>
    </submittedName>
</protein>
<feature type="transmembrane region" description="Helical" evidence="7">
    <location>
        <begin position="132"/>
        <end position="149"/>
    </location>
</feature>
<evidence type="ECO:0000256" key="3">
    <source>
        <dbReference type="ARBA" id="ARBA00022475"/>
    </source>
</evidence>
<keyword evidence="2 7" id="KW-0813">Transport</keyword>
<dbReference type="SUPFAM" id="SSF161098">
    <property type="entry name" value="MetI-like"/>
    <property type="match status" value="1"/>
</dbReference>
<evidence type="ECO:0000256" key="6">
    <source>
        <dbReference type="ARBA" id="ARBA00023136"/>
    </source>
</evidence>
<dbReference type="Proteomes" id="UP000597444">
    <property type="component" value="Unassembled WGS sequence"/>
</dbReference>
<feature type="domain" description="ABC transmembrane type-1" evidence="8">
    <location>
        <begin position="95"/>
        <end position="306"/>
    </location>
</feature>
<feature type="transmembrane region" description="Helical" evidence="7">
    <location>
        <begin position="280"/>
        <end position="303"/>
    </location>
</feature>
<evidence type="ECO:0000259" key="8">
    <source>
        <dbReference type="PROSITE" id="PS50928"/>
    </source>
</evidence>
<evidence type="ECO:0000256" key="5">
    <source>
        <dbReference type="ARBA" id="ARBA00022989"/>
    </source>
</evidence>
<dbReference type="GO" id="GO:0055085">
    <property type="term" value="P:transmembrane transport"/>
    <property type="evidence" value="ECO:0007669"/>
    <property type="project" value="InterPro"/>
</dbReference>
<name>A0A8J3IK68_9CHLR</name>
<dbReference type="AlphaFoldDB" id="A0A8J3IK68"/>
<feature type="transmembrane region" description="Helical" evidence="7">
    <location>
        <begin position="240"/>
        <end position="260"/>
    </location>
</feature>
<keyword evidence="3" id="KW-1003">Cell membrane</keyword>